<reference evidence="1 2" key="1">
    <citation type="submission" date="2022-03" db="EMBL/GenBank/DDBJ databases">
        <title>Complete genome analysis of Roseomonas KG 17.1 : a prolific producer of plant growth promoters.</title>
        <authorList>
            <person name="Saadouli I."/>
            <person name="Najjari A."/>
            <person name="Mosbah A."/>
            <person name="Ouzari H.I."/>
        </authorList>
    </citation>
    <scope>NUCLEOTIDE SEQUENCE [LARGE SCALE GENOMIC DNA]</scope>
    <source>
        <strain evidence="1 2">KG17-1</strain>
    </source>
</reference>
<comment type="caution">
    <text evidence="1">The sequence shown here is derived from an EMBL/GenBank/DDBJ whole genome shotgun (WGS) entry which is preliminary data.</text>
</comment>
<sequence length="112" mass="12283">MFSNSSGIVRATLPAQPEGRGGQALEILEGTTATMHFDRTDASQDMVFRFVPDEPETASQYFGYDPARPPVIIWAAGDTFPKYLTIGAIEDALPIESNWMLEPLAVVSHRVV</sequence>
<keyword evidence="2" id="KW-1185">Reference proteome</keyword>
<protein>
    <submittedName>
        <fullName evidence="1">Uncharacterized protein</fullName>
    </submittedName>
</protein>
<evidence type="ECO:0000313" key="1">
    <source>
        <dbReference type="EMBL" id="MCI0756127.1"/>
    </source>
</evidence>
<organism evidence="1 2">
    <name type="scientific">Teichococcus vastitatis</name>
    <dbReference type="NCBI Taxonomy" id="2307076"/>
    <lineage>
        <taxon>Bacteria</taxon>
        <taxon>Pseudomonadati</taxon>
        <taxon>Pseudomonadota</taxon>
        <taxon>Alphaproteobacteria</taxon>
        <taxon>Acetobacterales</taxon>
        <taxon>Roseomonadaceae</taxon>
        <taxon>Roseomonas</taxon>
    </lineage>
</organism>
<accession>A0ABS9W9Z9</accession>
<gene>
    <name evidence="1" type="ORF">MON41_20920</name>
</gene>
<proteinExistence type="predicted"/>
<name>A0ABS9W9Z9_9PROT</name>
<dbReference type="Proteomes" id="UP001201985">
    <property type="component" value="Unassembled WGS sequence"/>
</dbReference>
<evidence type="ECO:0000313" key="2">
    <source>
        <dbReference type="Proteomes" id="UP001201985"/>
    </source>
</evidence>
<dbReference type="EMBL" id="JALBUU010000091">
    <property type="protein sequence ID" value="MCI0756127.1"/>
    <property type="molecule type" value="Genomic_DNA"/>
</dbReference>
<dbReference type="RefSeq" id="WP_120010820.1">
    <property type="nucleotide sequence ID" value="NZ_JALBUU010000091.1"/>
</dbReference>